<dbReference type="Gene3D" id="3.40.190.10">
    <property type="entry name" value="Periplasmic binding protein-like II"/>
    <property type="match status" value="2"/>
</dbReference>
<accession>A0ABM6HVM6</accession>
<dbReference type="Proteomes" id="UP000188147">
    <property type="component" value="Chromosome"/>
</dbReference>
<evidence type="ECO:0000256" key="4">
    <source>
        <dbReference type="ARBA" id="ARBA00022764"/>
    </source>
</evidence>
<evidence type="ECO:0000313" key="6">
    <source>
        <dbReference type="Proteomes" id="UP000188147"/>
    </source>
</evidence>
<dbReference type="EMBL" id="CP016329">
    <property type="protein sequence ID" value="AQN80413.1"/>
    <property type="molecule type" value="Genomic_DNA"/>
</dbReference>
<keyword evidence="2" id="KW-0813">Transport</keyword>
<dbReference type="PRINTS" id="PR00909">
    <property type="entry name" value="SPERMDNBNDNG"/>
</dbReference>
<dbReference type="PANTHER" id="PTHR30222">
    <property type="entry name" value="SPERMIDINE/PUTRESCINE-BINDING PERIPLASMIC PROTEIN"/>
    <property type="match status" value="1"/>
</dbReference>
<evidence type="ECO:0008006" key="7">
    <source>
        <dbReference type="Google" id="ProtNLM"/>
    </source>
</evidence>
<dbReference type="PANTHER" id="PTHR30222:SF17">
    <property type="entry name" value="SPERMIDINE_PUTRESCINE-BINDING PERIPLASMIC PROTEIN"/>
    <property type="match status" value="1"/>
</dbReference>
<sequence>MKKMLLLMSSVVVIVGGLALLKQQLLREQPGKQGRHQKMLHIYNYGSYIDPDLLTQFTKQTGYQVSYETYDSNESMMVKLKQGGSNYDLVFPSEPFVTKLAQDQLLASLDPQKIHGLENLNPILLNQSFDPNNHYSLPYFWGTTGIMYNTKVFSKDEVDTWAKLWAPKMKDQVMLIDAPRESIGMGLQALGYSENDHDPAHIQAAREKLAALAPNVKAVLNDEIRAYVTSGEANVAVAYSGVADYAHAINPDIDYVIPKDGGSVWTDNMSIPKNAQNKAGAYAFINFLLDPKNAAQNAEYVAYSSPNLAAKKYLSKEITSDKILYPQRSKLAKVEHYENLTDKTVQDYSNNWLEAKMAMANGGK</sequence>
<protein>
    <recommendedName>
        <fullName evidence="7">Spermidine/putrescine ABC transporter substrate-binding protein</fullName>
    </recommendedName>
</protein>
<evidence type="ECO:0000313" key="5">
    <source>
        <dbReference type="EMBL" id="AQN80413.1"/>
    </source>
</evidence>
<dbReference type="Pfam" id="PF13416">
    <property type="entry name" value="SBP_bac_8"/>
    <property type="match status" value="1"/>
</dbReference>
<keyword evidence="6" id="KW-1185">Reference proteome</keyword>
<dbReference type="InterPro" id="IPR001188">
    <property type="entry name" value="Sperm_putr-bd"/>
</dbReference>
<keyword evidence="4" id="KW-0574">Periplasm</keyword>
<dbReference type="PIRSF" id="PIRSF019574">
    <property type="entry name" value="Periplasmic_polyamine_BP"/>
    <property type="match status" value="1"/>
</dbReference>
<organism evidence="5 6">
    <name type="scientific">Leuconostoc garlicum</name>
    <dbReference type="NCBI Taxonomy" id="255248"/>
    <lineage>
        <taxon>Bacteria</taxon>
        <taxon>Bacillati</taxon>
        <taxon>Bacillota</taxon>
        <taxon>Bacilli</taxon>
        <taxon>Lactobacillales</taxon>
        <taxon>Lactobacillaceae</taxon>
        <taxon>Leuconostoc</taxon>
    </lineage>
</organism>
<reference evidence="5 6" key="1">
    <citation type="submission" date="2016-06" db="EMBL/GenBank/DDBJ databases">
        <authorList>
            <person name="Kim H.J."/>
        </authorList>
    </citation>
    <scope>NUCLEOTIDE SEQUENCE [LARGE SCALE GENOMIC DNA]</scope>
    <source>
        <strain evidence="5 6">KFRI01</strain>
    </source>
</reference>
<keyword evidence="3" id="KW-0732">Signal</keyword>
<dbReference type="InterPro" id="IPR006059">
    <property type="entry name" value="SBP"/>
</dbReference>
<evidence type="ECO:0000256" key="3">
    <source>
        <dbReference type="ARBA" id="ARBA00022729"/>
    </source>
</evidence>
<proteinExistence type="predicted"/>
<dbReference type="SUPFAM" id="SSF53850">
    <property type="entry name" value="Periplasmic binding protein-like II"/>
    <property type="match status" value="1"/>
</dbReference>
<dbReference type="CDD" id="cd13590">
    <property type="entry name" value="PBP2_PotD_PotF_like"/>
    <property type="match status" value="1"/>
</dbReference>
<name>A0ABM6HVM6_9LACO</name>
<evidence type="ECO:0000256" key="1">
    <source>
        <dbReference type="ARBA" id="ARBA00004418"/>
    </source>
</evidence>
<gene>
    <name evidence="5" type="ORF">A9176_07080</name>
</gene>
<comment type="subcellular location">
    <subcellularLocation>
        <location evidence="1">Periplasm</location>
    </subcellularLocation>
</comment>
<evidence type="ECO:0000256" key="2">
    <source>
        <dbReference type="ARBA" id="ARBA00022448"/>
    </source>
</evidence>